<dbReference type="Proteomes" id="UP000630615">
    <property type="component" value="Unassembled WGS sequence"/>
</dbReference>
<organism evidence="1 2">
    <name type="scientific">Enterococcus wangshanyuanii</name>
    <dbReference type="NCBI Taxonomy" id="2005703"/>
    <lineage>
        <taxon>Bacteria</taxon>
        <taxon>Bacillati</taxon>
        <taxon>Bacillota</taxon>
        <taxon>Bacilli</taxon>
        <taxon>Lactobacillales</taxon>
        <taxon>Enterococcaceae</taxon>
        <taxon>Enterococcus</taxon>
    </lineage>
</organism>
<dbReference type="EMBL" id="BMKI01000007">
    <property type="protein sequence ID" value="GGC98080.1"/>
    <property type="molecule type" value="Genomic_DNA"/>
</dbReference>
<keyword evidence="2" id="KW-1185">Reference proteome</keyword>
<reference evidence="2" key="1">
    <citation type="journal article" date="2019" name="Int. J. Syst. Evol. Microbiol.">
        <title>The Global Catalogue of Microorganisms (GCM) 10K type strain sequencing project: providing services to taxonomists for standard genome sequencing and annotation.</title>
        <authorList>
            <consortium name="The Broad Institute Genomics Platform"/>
            <consortium name="The Broad Institute Genome Sequencing Center for Infectious Disease"/>
            <person name="Wu L."/>
            <person name="Ma J."/>
        </authorList>
    </citation>
    <scope>NUCLEOTIDE SEQUENCE [LARGE SCALE GENOMIC DNA]</scope>
    <source>
        <strain evidence="2">CGMCC 1.15942</strain>
    </source>
</reference>
<proteinExistence type="predicted"/>
<name>A0ABQ1PJA1_9ENTE</name>
<protein>
    <submittedName>
        <fullName evidence="1">Uncharacterized protein</fullName>
    </submittedName>
</protein>
<accession>A0ABQ1PJA1</accession>
<evidence type="ECO:0000313" key="2">
    <source>
        <dbReference type="Proteomes" id="UP000630615"/>
    </source>
</evidence>
<evidence type="ECO:0000313" key="1">
    <source>
        <dbReference type="EMBL" id="GGC98080.1"/>
    </source>
</evidence>
<comment type="caution">
    <text evidence="1">The sequence shown here is derived from an EMBL/GenBank/DDBJ whole genome shotgun (WGS) entry which is preliminary data.</text>
</comment>
<sequence>MIVKNNGNYIRHIGGVMLIPGVNNLDESDSKRFEEDMSLALNKKLVDSKEIEFTSSGSGKSVDSITDMKVPEASELIQDTFSLELLEQWIQDENNSKKPRTSIINQLENRIEEIKNPPADDIVDPEN</sequence>
<gene>
    <name evidence="1" type="ORF">GCM10011573_29510</name>
</gene>